<dbReference type="GeneID" id="18935319"/>
<dbReference type="VEuPathDB" id="FungiDB:MELLADRAFT_89763"/>
<dbReference type="InParanoid" id="F4RUJ0"/>
<dbReference type="Proteomes" id="UP000001072">
    <property type="component" value="Unassembled WGS sequence"/>
</dbReference>
<organism evidence="2">
    <name type="scientific">Melampsora larici-populina (strain 98AG31 / pathotype 3-4-7)</name>
    <name type="common">Poplar leaf rust fungus</name>
    <dbReference type="NCBI Taxonomy" id="747676"/>
    <lineage>
        <taxon>Eukaryota</taxon>
        <taxon>Fungi</taxon>
        <taxon>Dikarya</taxon>
        <taxon>Basidiomycota</taxon>
        <taxon>Pucciniomycotina</taxon>
        <taxon>Pucciniomycetes</taxon>
        <taxon>Pucciniales</taxon>
        <taxon>Melampsoraceae</taxon>
        <taxon>Melampsora</taxon>
    </lineage>
</organism>
<gene>
    <name evidence="1" type="ORF">MELLADRAFT_89763</name>
</gene>
<dbReference type="EMBL" id="GL883121">
    <property type="protein sequence ID" value="EGG03944.1"/>
    <property type="molecule type" value="Genomic_DNA"/>
</dbReference>
<sequence>MELIDCPLGLGLFDFTFLSLGKGNKGSRANSRNKNSLFCSPFSASGATSVTLSPLFRPPSCTSTLEPTAAPCLGASPSTNASSRLASSSSPSSTCIAYITDSTFLPKTGVFHDSLAINFLHLHHDQSYLHIVPQCHHPTLVPYEQLERIYPGTAFKVFIRFSKYGVRGINVDPLKGFPILYVIPPSSSAHGIVHHVCRKDVLLCVHREANSLPPLLFRRHLLVWLCRFQTFASSAPFRVLRQSGAKCMGLHVCLKGNWGKTEGGSIVGEGNLKRWFRAVTEGAVEEIFGDIDLCLLSPFPSTCSSSSLSSSSSSSSPCSFPGSPFFCIWLFVVPVGLLLSPVLPVFVSTPAVPLPLLPSPLLDDWLLVTVLLVPST</sequence>
<dbReference type="RefSeq" id="XP_007412737.1">
    <property type="nucleotide sequence ID" value="XM_007412675.1"/>
</dbReference>
<name>F4RUJ0_MELLP</name>
<keyword evidence="2" id="KW-1185">Reference proteome</keyword>
<evidence type="ECO:0000313" key="2">
    <source>
        <dbReference type="Proteomes" id="UP000001072"/>
    </source>
</evidence>
<reference evidence="2" key="1">
    <citation type="journal article" date="2011" name="Proc. Natl. Acad. Sci. U.S.A.">
        <title>Obligate biotrophy features unraveled by the genomic analysis of rust fungi.</title>
        <authorList>
            <person name="Duplessis S."/>
            <person name="Cuomo C.A."/>
            <person name="Lin Y.-C."/>
            <person name="Aerts A."/>
            <person name="Tisserant E."/>
            <person name="Veneault-Fourrey C."/>
            <person name="Joly D.L."/>
            <person name="Hacquard S."/>
            <person name="Amselem J."/>
            <person name="Cantarel B.L."/>
            <person name="Chiu R."/>
            <person name="Coutinho P.M."/>
            <person name="Feau N."/>
            <person name="Field M."/>
            <person name="Frey P."/>
            <person name="Gelhaye E."/>
            <person name="Goldberg J."/>
            <person name="Grabherr M.G."/>
            <person name="Kodira C.D."/>
            <person name="Kohler A."/>
            <person name="Kuees U."/>
            <person name="Lindquist E.A."/>
            <person name="Lucas S.M."/>
            <person name="Mago R."/>
            <person name="Mauceli E."/>
            <person name="Morin E."/>
            <person name="Murat C."/>
            <person name="Pangilinan J.L."/>
            <person name="Park R."/>
            <person name="Pearson M."/>
            <person name="Quesneville H."/>
            <person name="Rouhier N."/>
            <person name="Sakthikumar S."/>
            <person name="Salamov A.A."/>
            <person name="Schmutz J."/>
            <person name="Selles B."/>
            <person name="Shapiro H."/>
            <person name="Tanguay P."/>
            <person name="Tuskan G.A."/>
            <person name="Henrissat B."/>
            <person name="Van de Peer Y."/>
            <person name="Rouze P."/>
            <person name="Ellis J.G."/>
            <person name="Dodds P.N."/>
            <person name="Schein J.E."/>
            <person name="Zhong S."/>
            <person name="Hamelin R.C."/>
            <person name="Grigoriev I.V."/>
            <person name="Szabo L.J."/>
            <person name="Martin F."/>
        </authorList>
    </citation>
    <scope>NUCLEOTIDE SEQUENCE [LARGE SCALE GENOMIC DNA]</scope>
    <source>
        <strain evidence="2">98AG31 / pathotype 3-4-7</strain>
    </source>
</reference>
<evidence type="ECO:0000313" key="1">
    <source>
        <dbReference type="EMBL" id="EGG03944.1"/>
    </source>
</evidence>
<proteinExistence type="predicted"/>
<accession>F4RUJ0</accession>
<dbReference type="AlphaFoldDB" id="F4RUJ0"/>
<dbReference type="HOGENOM" id="CLU_735830_0_0_1"/>
<dbReference type="KEGG" id="mlr:MELLADRAFT_89763"/>
<protein>
    <submittedName>
        <fullName evidence="1">Uncharacterized protein</fullName>
    </submittedName>
</protein>